<proteinExistence type="predicted"/>
<sequence length="122" mass="13570">MEVNLNIGKLSGAVPPSLQWHLVVKIHITTPSAHQIGTATILRSDYRPAAWCLLDEVASNFVKESSVLHPMQIRPHKNAGMRDQQNAADNGERRCNIINRPTPGGMEKMVVTHFFGLPEVHK</sequence>
<organism evidence="1 2">
    <name type="scientific">Dibothriocephalus latus</name>
    <name type="common">Fish tapeworm</name>
    <name type="synonym">Diphyllobothrium latum</name>
    <dbReference type="NCBI Taxonomy" id="60516"/>
    <lineage>
        <taxon>Eukaryota</taxon>
        <taxon>Metazoa</taxon>
        <taxon>Spiralia</taxon>
        <taxon>Lophotrochozoa</taxon>
        <taxon>Platyhelminthes</taxon>
        <taxon>Cestoda</taxon>
        <taxon>Eucestoda</taxon>
        <taxon>Diphyllobothriidea</taxon>
        <taxon>Diphyllobothriidae</taxon>
        <taxon>Dibothriocephalus</taxon>
    </lineage>
</organism>
<protein>
    <submittedName>
        <fullName evidence="1">Uncharacterized protein</fullName>
    </submittedName>
</protein>
<dbReference type="EMBL" id="UYRU01042848">
    <property type="protein sequence ID" value="VDK78335.1"/>
    <property type="molecule type" value="Genomic_DNA"/>
</dbReference>
<keyword evidence="2" id="KW-1185">Reference proteome</keyword>
<dbReference type="AlphaFoldDB" id="A0A3P6TBZ8"/>
<evidence type="ECO:0000313" key="2">
    <source>
        <dbReference type="Proteomes" id="UP000281553"/>
    </source>
</evidence>
<reference evidence="1 2" key="1">
    <citation type="submission" date="2018-11" db="EMBL/GenBank/DDBJ databases">
        <authorList>
            <consortium name="Pathogen Informatics"/>
        </authorList>
    </citation>
    <scope>NUCLEOTIDE SEQUENCE [LARGE SCALE GENOMIC DNA]</scope>
</reference>
<dbReference type="Proteomes" id="UP000281553">
    <property type="component" value="Unassembled WGS sequence"/>
</dbReference>
<name>A0A3P6TBZ8_DIBLA</name>
<evidence type="ECO:0000313" key="1">
    <source>
        <dbReference type="EMBL" id="VDK78335.1"/>
    </source>
</evidence>
<accession>A0A3P6TBZ8</accession>
<gene>
    <name evidence="1" type="ORF">DILT_LOCUS2932</name>
</gene>